<dbReference type="EMBL" id="JAMZMH010000017">
    <property type="protein sequence ID" value="MDT0249776.1"/>
    <property type="molecule type" value="Genomic_DNA"/>
</dbReference>
<dbReference type="InterPro" id="IPR003593">
    <property type="entry name" value="AAA+_ATPase"/>
</dbReference>
<dbReference type="InterPro" id="IPR003439">
    <property type="entry name" value="ABC_transporter-like_ATP-bd"/>
</dbReference>
<dbReference type="InterPro" id="IPR017871">
    <property type="entry name" value="ABC_transporter-like_CS"/>
</dbReference>
<keyword evidence="3" id="KW-0547">Nucleotide-binding</keyword>
<dbReference type="CDD" id="cd03257">
    <property type="entry name" value="ABC_NikE_OppD_transporters"/>
    <property type="match status" value="1"/>
</dbReference>
<dbReference type="Gene3D" id="3.40.50.300">
    <property type="entry name" value="P-loop containing nucleotide triphosphate hydrolases"/>
    <property type="match status" value="1"/>
</dbReference>
<dbReference type="Pfam" id="PF00005">
    <property type="entry name" value="ABC_tran"/>
    <property type="match status" value="1"/>
</dbReference>
<reference evidence="5" key="1">
    <citation type="submission" date="2022-06" db="EMBL/GenBank/DDBJ databases">
        <title>Draft Genome Sequences of Three Actinomyces oris Strains, Isolated from Healthy Human Feces.</title>
        <authorList>
            <person name="Ye Y."/>
            <person name="Liu C."/>
            <person name="Zhao J."/>
            <person name="Xu J."/>
            <person name="Huang H."/>
            <person name="Wang B."/>
            <person name="Wei J."/>
            <person name="Jing X."/>
        </authorList>
    </citation>
    <scope>NUCLEOTIDE SEQUENCE</scope>
    <source>
        <strain evidence="5">CNGBCC1803368</strain>
    </source>
</reference>
<dbReference type="GO" id="GO:0005524">
    <property type="term" value="F:ATP binding"/>
    <property type="evidence" value="ECO:0007669"/>
    <property type="project" value="UniProtKB-KW"/>
</dbReference>
<dbReference type="Proteomes" id="UP001180729">
    <property type="component" value="Unassembled WGS sequence"/>
</dbReference>
<dbReference type="KEGG" id="aos:AXE84_00655"/>
<dbReference type="PROSITE" id="PS50893">
    <property type="entry name" value="ABC_TRANSPORTER_2"/>
    <property type="match status" value="1"/>
</dbReference>
<dbReference type="RefSeq" id="WP_060956497.1">
    <property type="nucleotide sequence ID" value="NZ_CAUUNO010000056.1"/>
</dbReference>
<evidence type="ECO:0000313" key="5">
    <source>
        <dbReference type="EMBL" id="MDT0249776.1"/>
    </source>
</evidence>
<dbReference type="GO" id="GO:0055085">
    <property type="term" value="P:transmembrane transport"/>
    <property type="evidence" value="ECO:0007669"/>
    <property type="project" value="UniProtKB-ARBA"/>
</dbReference>
<dbReference type="PROSITE" id="PS00211">
    <property type="entry name" value="ABC_TRANSPORTER_1"/>
    <property type="match status" value="1"/>
</dbReference>
<evidence type="ECO:0000256" key="4">
    <source>
        <dbReference type="ARBA" id="ARBA00022840"/>
    </source>
</evidence>
<evidence type="ECO:0000256" key="1">
    <source>
        <dbReference type="ARBA" id="ARBA00005417"/>
    </source>
</evidence>
<organism evidence="5 6">
    <name type="scientific">Actinomyces oris</name>
    <dbReference type="NCBI Taxonomy" id="544580"/>
    <lineage>
        <taxon>Bacteria</taxon>
        <taxon>Bacillati</taxon>
        <taxon>Actinomycetota</taxon>
        <taxon>Actinomycetes</taxon>
        <taxon>Actinomycetales</taxon>
        <taxon>Actinomycetaceae</taxon>
        <taxon>Actinomyces</taxon>
    </lineage>
</organism>
<accession>A0A0X8K075</accession>
<gene>
    <name evidence="5" type="ORF">RMW62_11885</name>
</gene>
<dbReference type="InterPro" id="IPR027417">
    <property type="entry name" value="P-loop_NTPase"/>
</dbReference>
<dbReference type="AlphaFoldDB" id="A0A0X8K075"/>
<dbReference type="InterPro" id="IPR050319">
    <property type="entry name" value="ABC_transp_ATP-bind"/>
</dbReference>
<keyword evidence="4 5" id="KW-0067">ATP-binding</keyword>
<proteinExistence type="inferred from homology"/>
<dbReference type="GO" id="GO:0016887">
    <property type="term" value="F:ATP hydrolysis activity"/>
    <property type="evidence" value="ECO:0007669"/>
    <property type="project" value="InterPro"/>
</dbReference>
<dbReference type="SUPFAM" id="SSF52540">
    <property type="entry name" value="P-loop containing nucleoside triphosphate hydrolases"/>
    <property type="match status" value="1"/>
</dbReference>
<name>A0A0X8K075_9ACTO</name>
<comment type="caution">
    <text evidence="5">The sequence shown here is derived from an EMBL/GenBank/DDBJ whole genome shotgun (WGS) entry which is preliminary data.</text>
</comment>
<evidence type="ECO:0000256" key="2">
    <source>
        <dbReference type="ARBA" id="ARBA00022448"/>
    </source>
</evidence>
<protein>
    <submittedName>
        <fullName evidence="5">ATP-binding cassette domain-containing protein</fullName>
    </submittedName>
</protein>
<evidence type="ECO:0000313" key="6">
    <source>
        <dbReference type="Proteomes" id="UP001180729"/>
    </source>
</evidence>
<sequence>MSSNTSASSSWSEDQPVVELKNVNVIHKSRTGGLFNPDTVHAVNDVSLSVKRGETLGLVGESGCGKSTTARVMVGLQPVTSGEVIFKGRPLGRSASDRRELGRSISVVFQDPATALNPRMIVHDALIDPLNVHGIGSPKEREAKVRDLLHLVGLPPSALNVLPRQISGGQRQRVAIARALALDPDIIVADEPTSALDVSVRAQVLNLLQDLKASLGLGLVFISHDINTVRYVSDRIAVMYFGKILELNTTEEIFNNPQEEYTRTLLSAVPSLLDV</sequence>
<dbReference type="PANTHER" id="PTHR43776">
    <property type="entry name" value="TRANSPORT ATP-BINDING PROTEIN"/>
    <property type="match status" value="1"/>
</dbReference>
<keyword evidence="2" id="KW-0813">Transport</keyword>
<comment type="similarity">
    <text evidence="1">Belongs to the ABC transporter superfamily.</text>
</comment>
<dbReference type="SMART" id="SM00382">
    <property type="entry name" value="AAA"/>
    <property type="match status" value="1"/>
</dbReference>
<evidence type="ECO:0000256" key="3">
    <source>
        <dbReference type="ARBA" id="ARBA00022741"/>
    </source>
</evidence>
<dbReference type="PANTHER" id="PTHR43776:SF7">
    <property type="entry name" value="D,D-DIPEPTIDE TRANSPORT ATP-BINDING PROTEIN DDPF-RELATED"/>
    <property type="match status" value="1"/>
</dbReference>